<dbReference type="AlphaFoldDB" id="A0A506TYJ5"/>
<dbReference type="Gene3D" id="3.90.550.10">
    <property type="entry name" value="Spore Coat Polysaccharide Biosynthesis Protein SpsA, Chain A"/>
    <property type="match status" value="1"/>
</dbReference>
<dbReference type="InterPro" id="IPR001173">
    <property type="entry name" value="Glyco_trans_2-like"/>
</dbReference>
<organism evidence="2 3">
    <name type="scientific">Pararhizobium mangrovi</name>
    <dbReference type="NCBI Taxonomy" id="2590452"/>
    <lineage>
        <taxon>Bacteria</taxon>
        <taxon>Pseudomonadati</taxon>
        <taxon>Pseudomonadota</taxon>
        <taxon>Alphaproteobacteria</taxon>
        <taxon>Hyphomicrobiales</taxon>
        <taxon>Rhizobiaceae</taxon>
        <taxon>Rhizobium/Agrobacterium group</taxon>
        <taxon>Pararhizobium</taxon>
    </lineage>
</organism>
<name>A0A506TYJ5_9HYPH</name>
<comment type="caution">
    <text evidence="2">The sequence shown here is derived from an EMBL/GenBank/DDBJ whole genome shotgun (WGS) entry which is preliminary data.</text>
</comment>
<dbReference type="InterPro" id="IPR029044">
    <property type="entry name" value="Nucleotide-diphossugar_trans"/>
</dbReference>
<accession>A0A506TYJ5</accession>
<protein>
    <submittedName>
        <fullName evidence="2">Glycosyltransferase</fullName>
    </submittedName>
</protein>
<proteinExistence type="predicted"/>
<dbReference type="Pfam" id="PF00535">
    <property type="entry name" value="Glycos_transf_2"/>
    <property type="match status" value="1"/>
</dbReference>
<dbReference type="Proteomes" id="UP000320314">
    <property type="component" value="Unassembled WGS sequence"/>
</dbReference>
<dbReference type="GO" id="GO:0016740">
    <property type="term" value="F:transferase activity"/>
    <property type="evidence" value="ECO:0007669"/>
    <property type="project" value="UniProtKB-KW"/>
</dbReference>
<evidence type="ECO:0000313" key="2">
    <source>
        <dbReference type="EMBL" id="TPW27163.1"/>
    </source>
</evidence>
<evidence type="ECO:0000259" key="1">
    <source>
        <dbReference type="Pfam" id="PF00535"/>
    </source>
</evidence>
<dbReference type="PANTHER" id="PTHR43685">
    <property type="entry name" value="GLYCOSYLTRANSFERASE"/>
    <property type="match status" value="1"/>
</dbReference>
<gene>
    <name evidence="2" type="ORF">FJU11_12535</name>
</gene>
<dbReference type="RefSeq" id="WP_141167407.1">
    <property type="nucleotide sequence ID" value="NZ_VHLH01000023.1"/>
</dbReference>
<keyword evidence="3" id="KW-1185">Reference proteome</keyword>
<dbReference type="EMBL" id="VHLH01000023">
    <property type="protein sequence ID" value="TPW27163.1"/>
    <property type="molecule type" value="Genomic_DNA"/>
</dbReference>
<reference evidence="2 3" key="1">
    <citation type="submission" date="2019-06" db="EMBL/GenBank/DDBJ databases">
        <authorList>
            <person name="Li M."/>
        </authorList>
    </citation>
    <scope>NUCLEOTIDE SEQUENCE [LARGE SCALE GENOMIC DNA]</scope>
    <source>
        <strain evidence="2 3">BGMRC6574</strain>
    </source>
</reference>
<sequence length="344" mass="37921">MPAVSVIVPVHNRAAFIGGAVESVLGQSFSDLELIVVDDGSTDETPDVLKAVTDRRLRIVSNGRNLGIPQARNAGLEAARGTFVAWLDSDDHARRDRLARQIRFFRDNPGFALVGGAAGKLDAAGRPLRGKRVPPLSAQTVKAWLVFKSAFQQSSVMGRAEVLKRYPYRDELAVCSDVDVFVRLAEAHRITNLPHVLVDRRTHPGQVVRSRGDAIRASKTAILERVLHRFGATFDADDLARHVMLGEPKRRSDTVDEAFLDWAGDWLMHLQEVNARTQAIEPPAFRFACGYFWMRACEAAIPRLGFARATRRFAGSALAVAALSGRSRTWLSLRVPRLIGEAPS</sequence>
<dbReference type="InterPro" id="IPR050834">
    <property type="entry name" value="Glycosyltransf_2"/>
</dbReference>
<feature type="domain" description="Glycosyltransferase 2-like" evidence="1">
    <location>
        <begin position="5"/>
        <end position="116"/>
    </location>
</feature>
<dbReference type="PANTHER" id="PTHR43685:SF11">
    <property type="entry name" value="GLYCOSYLTRANSFERASE TAGX-RELATED"/>
    <property type="match status" value="1"/>
</dbReference>
<keyword evidence="2" id="KW-0808">Transferase</keyword>
<dbReference type="SUPFAM" id="SSF53448">
    <property type="entry name" value="Nucleotide-diphospho-sugar transferases"/>
    <property type="match status" value="1"/>
</dbReference>
<evidence type="ECO:0000313" key="3">
    <source>
        <dbReference type="Proteomes" id="UP000320314"/>
    </source>
</evidence>
<dbReference type="OrthoDB" id="9794124at2"/>